<sequence>MALDHRSSEILQQLIVAENYVSIQWLMETFNISRRTVYYDLDKINNWLLDHNLSPVKKVRSAGFYLENGIKDIVKKNIEDIQGKEYEYTARERQALMLLYLLSSTHSIFLDDMVEQLRVSQNTVSGDIKQLKKVLNAFQLNLVSDREWGYHIIGSEKNRRKAMTYYLSFLLPEQSWNRAGANIHMLLNGKTGITFSLLRKHIVEWMMKWIRNSEKRLGIDYTDDVHQHLAIRFIFFLRRIELSHYVGMDPVESEVIRNTLEFELSKLFAQDLENKLGIILPKEEVDYFTTHFLSAKVNHLHNLEKEKDHLQCLSMTIEKMIDDFEKKAFVQFRERTKMTCNMLIHLKPAYYRLLYDIKVNTPIARQIQKKYPEIFHITEQVAHHLSTLVGKTIDENEVALLAMHFGGWMHRQGMGLEVKIRALIVCANGVGTSRMLQQQLEELFPNIEIIGLTTVRNYKRMEKRASIIISTAPLEDSVKPVILVSPILTEPQVLELQREIVVRTTMGKRRNQSVDALLDIISQFASIRNREGLNRALKHYLYQPQKVNMLNQAKPELTDLLHRDNVQFLDTINHWTEAIHIAAKPLLMQKKIEPRYIKAIINSVNRKGSHMVIAPGVAIPHAKPEDGAKQIGMSLLKLHDPISFPDVKHKVYICIVLSAIDDEGHLKALSQLTHIMSQKPQLEALLHSETMNDLLAIVQQKY</sequence>
<evidence type="ECO:0000313" key="10">
    <source>
        <dbReference type="Proteomes" id="UP000628775"/>
    </source>
</evidence>
<reference evidence="9" key="1">
    <citation type="journal article" date="2014" name="Int. J. Syst. Evol. Microbiol.">
        <title>Complete genome sequence of Corynebacterium casei LMG S-19264T (=DSM 44701T), isolated from a smear-ripened cheese.</title>
        <authorList>
            <consortium name="US DOE Joint Genome Institute (JGI-PGF)"/>
            <person name="Walter F."/>
            <person name="Albersmeier A."/>
            <person name="Kalinowski J."/>
            <person name="Ruckert C."/>
        </authorList>
    </citation>
    <scope>NUCLEOTIDE SEQUENCE</scope>
    <source>
        <strain evidence="9">CGMCC 1.15371</strain>
    </source>
</reference>
<dbReference type="InterPro" id="IPR011608">
    <property type="entry name" value="PRD"/>
</dbReference>
<evidence type="ECO:0000256" key="2">
    <source>
        <dbReference type="ARBA" id="ARBA00022737"/>
    </source>
</evidence>
<evidence type="ECO:0000313" key="9">
    <source>
        <dbReference type="EMBL" id="GGE27087.1"/>
    </source>
</evidence>
<dbReference type="InterPro" id="IPR036634">
    <property type="entry name" value="PRD_sf"/>
</dbReference>
<dbReference type="Pfam" id="PF08279">
    <property type="entry name" value="HTH_11"/>
    <property type="match status" value="1"/>
</dbReference>
<dbReference type="GO" id="GO:0009401">
    <property type="term" value="P:phosphoenolpyruvate-dependent sugar phosphotransferase system"/>
    <property type="evidence" value="ECO:0007669"/>
    <property type="project" value="InterPro"/>
</dbReference>
<feature type="domain" description="PTS EIIB type-2" evidence="7">
    <location>
        <begin position="420"/>
        <end position="508"/>
    </location>
</feature>
<dbReference type="PROSITE" id="PS51372">
    <property type="entry name" value="PRD_2"/>
    <property type="match status" value="2"/>
</dbReference>
<dbReference type="InterPro" id="IPR036390">
    <property type="entry name" value="WH_DNA-bd_sf"/>
</dbReference>
<dbReference type="Pfam" id="PF05043">
    <property type="entry name" value="Mga"/>
    <property type="match status" value="1"/>
</dbReference>
<dbReference type="Pfam" id="PF00874">
    <property type="entry name" value="PRD"/>
    <property type="match status" value="2"/>
</dbReference>
<evidence type="ECO:0000259" key="8">
    <source>
        <dbReference type="PROSITE" id="PS51372"/>
    </source>
</evidence>
<keyword evidence="1" id="KW-0808">Transferase</keyword>
<evidence type="ECO:0000259" key="6">
    <source>
        <dbReference type="PROSITE" id="PS51094"/>
    </source>
</evidence>
<dbReference type="GO" id="GO:0008982">
    <property type="term" value="F:protein-N(PI)-phosphohistidine-sugar phosphotransferase activity"/>
    <property type="evidence" value="ECO:0007669"/>
    <property type="project" value="InterPro"/>
</dbReference>
<keyword evidence="3" id="KW-0805">Transcription regulation</keyword>
<feature type="domain" description="PRD" evidence="8">
    <location>
        <begin position="197"/>
        <end position="302"/>
    </location>
</feature>
<dbReference type="InterPro" id="IPR007737">
    <property type="entry name" value="Mga_HTH"/>
</dbReference>
<dbReference type="EMBL" id="BMIR01000001">
    <property type="protein sequence ID" value="GGE27087.1"/>
    <property type="molecule type" value="Genomic_DNA"/>
</dbReference>
<evidence type="ECO:0000256" key="1">
    <source>
        <dbReference type="ARBA" id="ARBA00022679"/>
    </source>
</evidence>
<dbReference type="InterPro" id="IPR016152">
    <property type="entry name" value="PTrfase/Anion_transptr"/>
</dbReference>
<dbReference type="InterPro" id="IPR002178">
    <property type="entry name" value="PTS_EIIA_type-2_dom"/>
</dbReference>
<name>A0A8J2VKK7_9BACL</name>
<dbReference type="AlphaFoldDB" id="A0A8J2VKK7"/>
<dbReference type="InterPro" id="IPR036095">
    <property type="entry name" value="PTS_EIIB-like_sf"/>
</dbReference>
<dbReference type="Pfam" id="PF00359">
    <property type="entry name" value="PTS_EIIA_2"/>
    <property type="match status" value="1"/>
</dbReference>
<protein>
    <submittedName>
        <fullName evidence="9">Transcriptional antiterminator</fullName>
    </submittedName>
</protein>
<evidence type="ECO:0000256" key="5">
    <source>
        <dbReference type="ARBA" id="ARBA00023163"/>
    </source>
</evidence>
<dbReference type="Proteomes" id="UP000628775">
    <property type="component" value="Unassembled WGS sequence"/>
</dbReference>
<dbReference type="SUPFAM" id="SSF46785">
    <property type="entry name" value="Winged helix' DNA-binding domain"/>
    <property type="match status" value="1"/>
</dbReference>
<dbReference type="CDD" id="cd05568">
    <property type="entry name" value="PTS_IIB_bgl_like"/>
    <property type="match status" value="1"/>
</dbReference>
<reference evidence="9" key="2">
    <citation type="submission" date="2020-09" db="EMBL/GenBank/DDBJ databases">
        <authorList>
            <person name="Sun Q."/>
            <person name="Zhou Y."/>
        </authorList>
    </citation>
    <scope>NUCLEOTIDE SEQUENCE</scope>
    <source>
        <strain evidence="9">CGMCC 1.15371</strain>
    </source>
</reference>
<dbReference type="InterPro" id="IPR036388">
    <property type="entry name" value="WH-like_DNA-bd_sf"/>
</dbReference>
<dbReference type="GO" id="GO:0006355">
    <property type="term" value="P:regulation of DNA-templated transcription"/>
    <property type="evidence" value="ECO:0007669"/>
    <property type="project" value="InterPro"/>
</dbReference>
<dbReference type="SUPFAM" id="SSF52794">
    <property type="entry name" value="PTS system IIB component-like"/>
    <property type="match status" value="1"/>
</dbReference>
<dbReference type="PANTHER" id="PTHR30185">
    <property type="entry name" value="CRYPTIC BETA-GLUCOSIDE BGL OPERON ANTITERMINATOR"/>
    <property type="match status" value="1"/>
</dbReference>
<gene>
    <name evidence="9" type="ORF">GCM10011391_01780</name>
</gene>
<dbReference type="RefSeq" id="WP_188687922.1">
    <property type="nucleotide sequence ID" value="NZ_BMIR01000001.1"/>
</dbReference>
<keyword evidence="4" id="KW-0010">Activator</keyword>
<evidence type="ECO:0000256" key="3">
    <source>
        <dbReference type="ARBA" id="ARBA00023015"/>
    </source>
</evidence>
<dbReference type="Gene3D" id="1.10.10.10">
    <property type="entry name" value="Winged helix-like DNA-binding domain superfamily/Winged helix DNA-binding domain"/>
    <property type="match status" value="2"/>
</dbReference>
<accession>A0A8J2VKK7</accession>
<dbReference type="PROSITE" id="PS51099">
    <property type="entry name" value="PTS_EIIB_TYPE_2"/>
    <property type="match status" value="1"/>
</dbReference>
<keyword evidence="2" id="KW-0677">Repeat</keyword>
<feature type="domain" description="PTS EIIA type-2" evidence="6">
    <location>
        <begin position="559"/>
        <end position="701"/>
    </location>
</feature>
<dbReference type="Gene3D" id="3.40.930.10">
    <property type="entry name" value="Mannitol-specific EII, Chain A"/>
    <property type="match status" value="1"/>
</dbReference>
<organism evidence="9 10">
    <name type="scientific">Pullulanibacillus camelliae</name>
    <dbReference type="NCBI Taxonomy" id="1707096"/>
    <lineage>
        <taxon>Bacteria</taxon>
        <taxon>Bacillati</taxon>
        <taxon>Bacillota</taxon>
        <taxon>Bacilli</taxon>
        <taxon>Bacillales</taxon>
        <taxon>Sporolactobacillaceae</taxon>
        <taxon>Pullulanibacillus</taxon>
    </lineage>
</organism>
<dbReference type="InterPro" id="IPR013011">
    <property type="entry name" value="PTS_EIIB_2"/>
</dbReference>
<feature type="domain" description="PRD" evidence="8">
    <location>
        <begin position="308"/>
        <end position="415"/>
    </location>
</feature>
<dbReference type="PROSITE" id="PS51094">
    <property type="entry name" value="PTS_EIIA_TYPE_2"/>
    <property type="match status" value="1"/>
</dbReference>
<dbReference type="SUPFAM" id="SSF63520">
    <property type="entry name" value="PTS-regulatory domain, PRD"/>
    <property type="match status" value="2"/>
</dbReference>
<dbReference type="Gene3D" id="3.40.50.2300">
    <property type="match status" value="1"/>
</dbReference>
<dbReference type="InterPro" id="IPR013196">
    <property type="entry name" value="HTH_11"/>
</dbReference>
<dbReference type="CDD" id="cd00211">
    <property type="entry name" value="PTS_IIA_fru"/>
    <property type="match status" value="1"/>
</dbReference>
<dbReference type="InterPro" id="IPR050661">
    <property type="entry name" value="BglG_antiterminators"/>
</dbReference>
<proteinExistence type="predicted"/>
<dbReference type="PANTHER" id="PTHR30185:SF9">
    <property type="entry name" value="MANNITOL-SPECIFIC PHOSPHOTRANSFERASE ENZYME IIA COMPONENT"/>
    <property type="match status" value="1"/>
</dbReference>
<evidence type="ECO:0000256" key="4">
    <source>
        <dbReference type="ARBA" id="ARBA00023159"/>
    </source>
</evidence>
<comment type="caution">
    <text evidence="9">The sequence shown here is derived from an EMBL/GenBank/DDBJ whole genome shotgun (WGS) entry which is preliminary data.</text>
</comment>
<evidence type="ECO:0000259" key="7">
    <source>
        <dbReference type="PROSITE" id="PS51099"/>
    </source>
</evidence>
<dbReference type="Gene3D" id="1.10.1790.10">
    <property type="entry name" value="PRD domain"/>
    <property type="match status" value="2"/>
</dbReference>
<dbReference type="SUPFAM" id="SSF55804">
    <property type="entry name" value="Phoshotransferase/anion transport protein"/>
    <property type="match status" value="1"/>
</dbReference>
<keyword evidence="10" id="KW-1185">Reference proteome</keyword>
<keyword evidence="5" id="KW-0804">Transcription</keyword>